<evidence type="ECO:0000256" key="6">
    <source>
        <dbReference type="ARBA" id="ARBA00022989"/>
    </source>
</evidence>
<keyword evidence="8 9" id="KW-0975">Bacterial flagellum</keyword>
<gene>
    <name evidence="9" type="primary">fliQ</name>
    <name evidence="10" type="ORF">A6D92_20950</name>
</gene>
<dbReference type="AlphaFoldDB" id="A0A1Y2T3L9"/>
<evidence type="ECO:0000256" key="5">
    <source>
        <dbReference type="ARBA" id="ARBA00022692"/>
    </source>
</evidence>
<dbReference type="InterPro" id="IPR006305">
    <property type="entry name" value="FliQ"/>
</dbReference>
<comment type="subcellular location">
    <subcellularLocation>
        <location evidence="1 9">Cell membrane</location>
        <topology evidence="1">Multi-pass membrane protein</topology>
    </subcellularLocation>
    <subcellularLocation>
        <location evidence="9">Bacterial flagellum basal body</location>
    </subcellularLocation>
</comment>
<feature type="transmembrane region" description="Helical" evidence="9">
    <location>
        <begin position="16"/>
        <end position="35"/>
    </location>
</feature>
<evidence type="ECO:0000256" key="7">
    <source>
        <dbReference type="ARBA" id="ARBA00023136"/>
    </source>
</evidence>
<dbReference type="InterPro" id="IPR002191">
    <property type="entry name" value="Bac_export_3"/>
</dbReference>
<reference evidence="11" key="1">
    <citation type="submission" date="2016-04" db="EMBL/GenBank/DDBJ databases">
        <authorList>
            <person name="Antunes L.P."/>
            <person name="Martins L.F."/>
            <person name="Pereira R.V."/>
            <person name="Thomas A.M."/>
            <person name="Barbosa D."/>
            <person name="Nascimento L."/>
            <person name="Silva G.M."/>
            <person name="Condomitti G.W."/>
            <person name="Digiampietri L.A."/>
            <person name="Lombardi K.C."/>
            <person name="Ramos P.L."/>
            <person name="Quaggio R.B."/>
            <person name="Oliveira J.C."/>
            <person name="Pascon R.C."/>
            <person name="Cruz J.B."/>
            <person name="Silva A.M."/>
            <person name="Setubal J.C."/>
        </authorList>
    </citation>
    <scope>NUCLEOTIDE SEQUENCE [LARGE SCALE GENOMIC DNA]</scope>
</reference>
<keyword evidence="4 9" id="KW-1003">Cell membrane</keyword>
<keyword evidence="5 9" id="KW-0812">Transmembrane</keyword>
<dbReference type="Proteomes" id="UP000194267">
    <property type="component" value="Unassembled WGS sequence"/>
</dbReference>
<comment type="similarity">
    <text evidence="2 9">Belongs to the FliQ/MopD/SpaQ family.</text>
</comment>
<keyword evidence="6 9" id="KW-1133">Transmembrane helix</keyword>
<name>A0A1Y2T3L9_SYMTR</name>
<proteinExistence type="inferred from homology"/>
<dbReference type="GO" id="GO:0009425">
    <property type="term" value="C:bacterial-type flagellum basal body"/>
    <property type="evidence" value="ECO:0007669"/>
    <property type="project" value="UniProtKB-SubCell"/>
</dbReference>
<dbReference type="GO" id="GO:0009306">
    <property type="term" value="P:protein secretion"/>
    <property type="evidence" value="ECO:0007669"/>
    <property type="project" value="InterPro"/>
</dbReference>
<dbReference type="Pfam" id="PF01313">
    <property type="entry name" value="Bac_export_3"/>
    <property type="match status" value="1"/>
</dbReference>
<evidence type="ECO:0000256" key="3">
    <source>
        <dbReference type="ARBA" id="ARBA00021718"/>
    </source>
</evidence>
<organism evidence="10 11">
    <name type="scientific">Symbiobacterium thermophilum</name>
    <dbReference type="NCBI Taxonomy" id="2734"/>
    <lineage>
        <taxon>Bacteria</taxon>
        <taxon>Bacillati</taxon>
        <taxon>Bacillota</taxon>
        <taxon>Clostridia</taxon>
        <taxon>Eubacteriales</taxon>
        <taxon>Symbiobacteriaceae</taxon>
        <taxon>Symbiobacterium</taxon>
    </lineage>
</organism>
<dbReference type="PANTHER" id="PTHR34040">
    <property type="entry name" value="FLAGELLAR BIOSYNTHETIC PROTEIN FLIQ"/>
    <property type="match status" value="1"/>
</dbReference>
<dbReference type="EMBL" id="LWLV01002304">
    <property type="protein sequence ID" value="OTA40237.1"/>
    <property type="molecule type" value="Genomic_DNA"/>
</dbReference>
<evidence type="ECO:0000313" key="11">
    <source>
        <dbReference type="Proteomes" id="UP000194267"/>
    </source>
</evidence>
<dbReference type="GO" id="GO:0044780">
    <property type="term" value="P:bacterial-type flagellum assembly"/>
    <property type="evidence" value="ECO:0007669"/>
    <property type="project" value="InterPro"/>
</dbReference>
<protein>
    <recommendedName>
        <fullName evidence="3 9">Flagellar biosynthetic protein FliQ</fullName>
    </recommendedName>
</protein>
<comment type="caution">
    <text evidence="10">The sequence shown here is derived from an EMBL/GenBank/DDBJ whole genome shotgun (WGS) entry which is preliminary data.</text>
</comment>
<feature type="transmembrane region" description="Helical" evidence="9">
    <location>
        <begin position="55"/>
        <end position="74"/>
    </location>
</feature>
<evidence type="ECO:0000256" key="9">
    <source>
        <dbReference type="RuleBase" id="RU364090"/>
    </source>
</evidence>
<evidence type="ECO:0000256" key="8">
    <source>
        <dbReference type="ARBA" id="ARBA00023143"/>
    </source>
</evidence>
<dbReference type="NCBIfam" id="TIGR01402">
    <property type="entry name" value="fliQ"/>
    <property type="match status" value="1"/>
</dbReference>
<evidence type="ECO:0000313" key="10">
    <source>
        <dbReference type="EMBL" id="OTA40237.1"/>
    </source>
</evidence>
<dbReference type="PRINTS" id="PR00952">
    <property type="entry name" value="TYPE3IMQPROT"/>
</dbReference>
<dbReference type="PANTHER" id="PTHR34040:SF2">
    <property type="entry name" value="FLAGELLAR BIOSYNTHETIC PROTEIN FLIQ"/>
    <property type="match status" value="1"/>
</dbReference>
<keyword evidence="7 9" id="KW-0472">Membrane</keyword>
<comment type="function">
    <text evidence="9">Role in flagellar biosynthesis.</text>
</comment>
<evidence type="ECO:0000256" key="4">
    <source>
        <dbReference type="ARBA" id="ARBA00022475"/>
    </source>
</evidence>
<sequence length="89" mass="9686">MTPEFALDLAQEAVRVALYVAAPVIGLSLLVGLLISLFQATTQVNEPSLQFVPKILAAVAGLILFGPWMLTVLMDFTRRMMALLPGLMR</sequence>
<evidence type="ECO:0000256" key="2">
    <source>
        <dbReference type="ARBA" id="ARBA00006156"/>
    </source>
</evidence>
<evidence type="ECO:0000256" key="1">
    <source>
        <dbReference type="ARBA" id="ARBA00004651"/>
    </source>
</evidence>
<accession>A0A1Y2T3L9</accession>
<dbReference type="GO" id="GO:0005886">
    <property type="term" value="C:plasma membrane"/>
    <property type="evidence" value="ECO:0007669"/>
    <property type="project" value="UniProtKB-SubCell"/>
</dbReference>
<dbReference type="PIRSF" id="PIRSF004669">
    <property type="entry name" value="FliQ"/>
    <property type="match status" value="1"/>
</dbReference>